<dbReference type="AlphaFoldDB" id="F0ZPP7"/>
<dbReference type="InParanoid" id="F0ZPP7"/>
<dbReference type="RefSeq" id="XP_003289382.1">
    <property type="nucleotide sequence ID" value="XM_003289334.1"/>
</dbReference>
<protein>
    <recommendedName>
        <fullName evidence="4">Dolichol kinase</fullName>
    </recommendedName>
</protein>
<dbReference type="GO" id="GO:0004143">
    <property type="term" value="F:ATP-dependent diacylglycerol kinase activity"/>
    <property type="evidence" value="ECO:0007669"/>
    <property type="project" value="InterPro"/>
</dbReference>
<keyword evidence="1" id="KW-0472">Membrane</keyword>
<keyword evidence="1" id="KW-1133">Transmembrane helix</keyword>
<dbReference type="STRING" id="5786.F0ZPP7"/>
<feature type="transmembrane region" description="Helical" evidence="1">
    <location>
        <begin position="185"/>
        <end position="207"/>
    </location>
</feature>
<name>F0ZPP7_DICPU</name>
<dbReference type="InterPro" id="IPR037997">
    <property type="entry name" value="Dgk1-like"/>
</dbReference>
<feature type="transmembrane region" description="Helical" evidence="1">
    <location>
        <begin position="160"/>
        <end position="179"/>
    </location>
</feature>
<dbReference type="GeneID" id="10502355"/>
<dbReference type="GO" id="GO:0016301">
    <property type="term" value="F:kinase activity"/>
    <property type="evidence" value="ECO:0000318"/>
    <property type="project" value="GO_Central"/>
</dbReference>
<dbReference type="VEuPathDB" id="AmoebaDB:DICPUDRAFT_88483"/>
<dbReference type="PANTHER" id="PTHR31303:SF1">
    <property type="entry name" value="CTP-DEPENDENT DIACYLGLYCEROL KINASE 1"/>
    <property type="match status" value="1"/>
</dbReference>
<organism evidence="2 3">
    <name type="scientific">Dictyostelium purpureum</name>
    <name type="common">Slime mold</name>
    <dbReference type="NCBI Taxonomy" id="5786"/>
    <lineage>
        <taxon>Eukaryota</taxon>
        <taxon>Amoebozoa</taxon>
        <taxon>Evosea</taxon>
        <taxon>Eumycetozoa</taxon>
        <taxon>Dictyostelia</taxon>
        <taxon>Dictyosteliales</taxon>
        <taxon>Dictyosteliaceae</taxon>
        <taxon>Dictyostelium</taxon>
    </lineage>
</organism>
<keyword evidence="3" id="KW-1185">Reference proteome</keyword>
<evidence type="ECO:0000256" key="1">
    <source>
        <dbReference type="SAM" id="Phobius"/>
    </source>
</evidence>
<keyword evidence="1" id="KW-0812">Transmembrane</keyword>
<sequence>MQQLVIPFLQSSMICLSILKTIQFLKDKNIVSSEISRKMIHTAIGMVYTISWRLYPDSYYSRFIMGMVPAVFAFQFSLIGLGIIHDPKTVNSMSRSGKPSELLKGPVAYGLLIAILTMYYWFDSPIGLISILILSIGDGCSAITGILYGKRRLPYNRSKTYVGTTGFFICSFIGTYIILNILSSFLVTPVVSIVPSLFITCMVSAFVESLPFFAEWDNVTVTLASILTLKTLGW</sequence>
<dbReference type="eggNOG" id="KOG4453">
    <property type="taxonomic scope" value="Eukaryota"/>
</dbReference>
<feature type="transmembrane region" description="Helical" evidence="1">
    <location>
        <begin position="61"/>
        <end position="84"/>
    </location>
</feature>
<dbReference type="PANTHER" id="PTHR31303">
    <property type="entry name" value="CTP-DEPENDENT DIACYLGLYCEROL KINASE 1"/>
    <property type="match status" value="1"/>
</dbReference>
<feature type="transmembrane region" description="Helical" evidence="1">
    <location>
        <begin position="128"/>
        <end position="148"/>
    </location>
</feature>
<accession>F0ZPP7</accession>
<dbReference type="KEGG" id="dpp:DICPUDRAFT_88483"/>
<proteinExistence type="predicted"/>
<dbReference type="EMBL" id="GL871112">
    <property type="protein sequence ID" value="EGC34089.1"/>
    <property type="molecule type" value="Genomic_DNA"/>
</dbReference>
<dbReference type="OMA" id="IQESSHM"/>
<evidence type="ECO:0000313" key="2">
    <source>
        <dbReference type="EMBL" id="EGC34089.1"/>
    </source>
</evidence>
<dbReference type="OrthoDB" id="5673at2759"/>
<evidence type="ECO:0008006" key="4">
    <source>
        <dbReference type="Google" id="ProtNLM"/>
    </source>
</evidence>
<feature type="transmembrane region" description="Helical" evidence="1">
    <location>
        <begin position="105"/>
        <end position="122"/>
    </location>
</feature>
<evidence type="ECO:0000313" key="3">
    <source>
        <dbReference type="Proteomes" id="UP000001064"/>
    </source>
</evidence>
<gene>
    <name evidence="2" type="ORF">DICPUDRAFT_88483</name>
</gene>
<dbReference type="Proteomes" id="UP000001064">
    <property type="component" value="Unassembled WGS sequence"/>
</dbReference>
<reference evidence="3" key="1">
    <citation type="journal article" date="2011" name="Genome Biol.">
        <title>Comparative genomics of the social amoebae Dictyostelium discoideum and Dictyostelium purpureum.</title>
        <authorList>
            <consortium name="US DOE Joint Genome Institute (JGI-PGF)"/>
            <person name="Sucgang R."/>
            <person name="Kuo A."/>
            <person name="Tian X."/>
            <person name="Salerno W."/>
            <person name="Parikh A."/>
            <person name="Feasley C.L."/>
            <person name="Dalin E."/>
            <person name="Tu H."/>
            <person name="Huang E."/>
            <person name="Barry K."/>
            <person name="Lindquist E."/>
            <person name="Shapiro H."/>
            <person name="Bruce D."/>
            <person name="Schmutz J."/>
            <person name="Salamov A."/>
            <person name="Fey P."/>
            <person name="Gaudet P."/>
            <person name="Anjard C."/>
            <person name="Babu M.M."/>
            <person name="Basu S."/>
            <person name="Bushmanova Y."/>
            <person name="van der Wel H."/>
            <person name="Katoh-Kurasawa M."/>
            <person name="Dinh C."/>
            <person name="Coutinho P.M."/>
            <person name="Saito T."/>
            <person name="Elias M."/>
            <person name="Schaap P."/>
            <person name="Kay R.R."/>
            <person name="Henrissat B."/>
            <person name="Eichinger L."/>
            <person name="Rivero F."/>
            <person name="Putnam N.H."/>
            <person name="West C.M."/>
            <person name="Loomis W.F."/>
            <person name="Chisholm R.L."/>
            <person name="Shaulsky G."/>
            <person name="Strassmann J.E."/>
            <person name="Queller D.C."/>
            <person name="Kuspa A."/>
            <person name="Grigoriev I.V."/>
        </authorList>
    </citation>
    <scope>NUCLEOTIDE SEQUENCE [LARGE SCALE GENOMIC DNA]</scope>
    <source>
        <strain evidence="3">QSDP1</strain>
    </source>
</reference>